<evidence type="ECO:0000256" key="3">
    <source>
        <dbReference type="PROSITE-ProRule" id="PRU00169"/>
    </source>
</evidence>
<evidence type="ECO:0000256" key="1">
    <source>
        <dbReference type="ARBA" id="ARBA00022553"/>
    </source>
</evidence>
<dbReference type="PROSITE" id="PS50043">
    <property type="entry name" value="HTH_LUXR_2"/>
    <property type="match status" value="1"/>
</dbReference>
<reference evidence="6 7" key="1">
    <citation type="submission" date="2019-07" db="EMBL/GenBank/DDBJ databases">
        <title>Novel species of Flavobacterium.</title>
        <authorList>
            <person name="Liu Q."/>
            <person name="Xin Y.-H."/>
        </authorList>
    </citation>
    <scope>NUCLEOTIDE SEQUENCE [LARGE SCALE GENOMIC DNA]</scope>
    <source>
        <strain evidence="6 7">LB3P56</strain>
    </source>
</reference>
<evidence type="ECO:0000259" key="5">
    <source>
        <dbReference type="PROSITE" id="PS50110"/>
    </source>
</evidence>
<dbReference type="InterPro" id="IPR016032">
    <property type="entry name" value="Sig_transdc_resp-reg_C-effctor"/>
</dbReference>
<dbReference type="InterPro" id="IPR001789">
    <property type="entry name" value="Sig_transdc_resp-reg_receiver"/>
</dbReference>
<evidence type="ECO:0000313" key="7">
    <source>
        <dbReference type="Proteomes" id="UP000318585"/>
    </source>
</evidence>
<gene>
    <name evidence="6" type="ORF">FNW17_03685</name>
</gene>
<evidence type="ECO:0000313" key="6">
    <source>
        <dbReference type="EMBL" id="TRX22877.1"/>
    </source>
</evidence>
<keyword evidence="1 3" id="KW-0597">Phosphoprotein</keyword>
<dbReference type="GO" id="GO:0003677">
    <property type="term" value="F:DNA binding"/>
    <property type="evidence" value="ECO:0007669"/>
    <property type="project" value="UniProtKB-KW"/>
</dbReference>
<dbReference type="SMART" id="SM00421">
    <property type="entry name" value="HTH_LUXR"/>
    <property type="match status" value="1"/>
</dbReference>
<feature type="domain" description="Response regulatory" evidence="5">
    <location>
        <begin position="8"/>
        <end position="124"/>
    </location>
</feature>
<dbReference type="OrthoDB" id="9795108at2"/>
<dbReference type="PANTHER" id="PTHR43214">
    <property type="entry name" value="TWO-COMPONENT RESPONSE REGULATOR"/>
    <property type="match status" value="1"/>
</dbReference>
<dbReference type="CDD" id="cd06170">
    <property type="entry name" value="LuxR_C_like"/>
    <property type="match status" value="1"/>
</dbReference>
<keyword evidence="7" id="KW-1185">Reference proteome</keyword>
<feature type="modified residue" description="4-aspartylphosphate" evidence="3">
    <location>
        <position position="59"/>
    </location>
</feature>
<dbReference type="Proteomes" id="UP000318585">
    <property type="component" value="Unassembled WGS sequence"/>
</dbReference>
<evidence type="ECO:0000256" key="2">
    <source>
        <dbReference type="ARBA" id="ARBA00023125"/>
    </source>
</evidence>
<name>A0A553CQX0_9FLAO</name>
<dbReference type="InterPro" id="IPR058245">
    <property type="entry name" value="NreC/VraR/RcsB-like_REC"/>
</dbReference>
<comment type="caution">
    <text evidence="6">The sequence shown here is derived from an EMBL/GenBank/DDBJ whole genome shotgun (WGS) entry which is preliminary data.</text>
</comment>
<dbReference type="PROSITE" id="PS50110">
    <property type="entry name" value="RESPONSE_REGULATORY"/>
    <property type="match status" value="1"/>
</dbReference>
<dbReference type="AlphaFoldDB" id="A0A553CQX0"/>
<protein>
    <submittedName>
        <fullName evidence="6">Response regulator transcription factor</fullName>
    </submittedName>
</protein>
<dbReference type="Pfam" id="PF00196">
    <property type="entry name" value="GerE"/>
    <property type="match status" value="1"/>
</dbReference>
<organism evidence="6 7">
    <name type="scientific">Flavobacterium franklandianum</name>
    <dbReference type="NCBI Taxonomy" id="2594430"/>
    <lineage>
        <taxon>Bacteria</taxon>
        <taxon>Pseudomonadati</taxon>
        <taxon>Bacteroidota</taxon>
        <taxon>Flavobacteriia</taxon>
        <taxon>Flavobacteriales</taxon>
        <taxon>Flavobacteriaceae</taxon>
        <taxon>Flavobacterium</taxon>
    </lineage>
</organism>
<dbReference type="SUPFAM" id="SSF46894">
    <property type="entry name" value="C-terminal effector domain of the bipartite response regulators"/>
    <property type="match status" value="1"/>
</dbReference>
<dbReference type="Pfam" id="PF00072">
    <property type="entry name" value="Response_reg"/>
    <property type="match status" value="1"/>
</dbReference>
<dbReference type="PRINTS" id="PR00038">
    <property type="entry name" value="HTHLUXR"/>
</dbReference>
<dbReference type="InterPro" id="IPR039420">
    <property type="entry name" value="WalR-like"/>
</dbReference>
<dbReference type="GO" id="GO:0006355">
    <property type="term" value="P:regulation of DNA-templated transcription"/>
    <property type="evidence" value="ECO:0007669"/>
    <property type="project" value="InterPro"/>
</dbReference>
<dbReference type="Gene3D" id="3.40.50.2300">
    <property type="match status" value="1"/>
</dbReference>
<keyword evidence="2" id="KW-0238">DNA-binding</keyword>
<dbReference type="InterPro" id="IPR011006">
    <property type="entry name" value="CheY-like_superfamily"/>
</dbReference>
<dbReference type="SUPFAM" id="SSF52172">
    <property type="entry name" value="CheY-like"/>
    <property type="match status" value="1"/>
</dbReference>
<dbReference type="SMART" id="SM00448">
    <property type="entry name" value="REC"/>
    <property type="match status" value="1"/>
</dbReference>
<dbReference type="EMBL" id="VJZR01000002">
    <property type="protein sequence ID" value="TRX22877.1"/>
    <property type="molecule type" value="Genomic_DNA"/>
</dbReference>
<dbReference type="InterPro" id="IPR036388">
    <property type="entry name" value="WH-like_DNA-bd_sf"/>
</dbReference>
<dbReference type="InterPro" id="IPR000792">
    <property type="entry name" value="Tscrpt_reg_LuxR_C"/>
</dbReference>
<accession>A0A553CQX0</accession>
<proteinExistence type="predicted"/>
<dbReference type="RefSeq" id="WP_143391097.1">
    <property type="nucleotide sequence ID" value="NZ_VJZQ01000017.1"/>
</dbReference>
<evidence type="ECO:0000259" key="4">
    <source>
        <dbReference type="PROSITE" id="PS50043"/>
    </source>
</evidence>
<sequence>MIANQNYNIAIADDHKLILAGIRNIVLDNQLGTVVGDASNGFQLLQLLQHKKVHLAIIDVNMPEMNGVQTAKKIVELYPDVAILILSQYENIELIKELKIIGVKGYLSKSFESDQLIEGIKTIKENCNYFPLLDREHITFKKDKTQLTTRELEILSLIAKGKTSKEISCQLFLSQYTVETHRKNCMRKLEVNSTIQLINVAKDKGYILYE</sequence>
<dbReference type="CDD" id="cd17535">
    <property type="entry name" value="REC_NarL-like"/>
    <property type="match status" value="1"/>
</dbReference>
<dbReference type="Gene3D" id="1.10.10.10">
    <property type="entry name" value="Winged helix-like DNA-binding domain superfamily/Winged helix DNA-binding domain"/>
    <property type="match status" value="1"/>
</dbReference>
<dbReference type="PANTHER" id="PTHR43214:SF43">
    <property type="entry name" value="TWO-COMPONENT RESPONSE REGULATOR"/>
    <property type="match status" value="1"/>
</dbReference>
<dbReference type="GO" id="GO:0000160">
    <property type="term" value="P:phosphorelay signal transduction system"/>
    <property type="evidence" value="ECO:0007669"/>
    <property type="project" value="InterPro"/>
</dbReference>
<feature type="domain" description="HTH luxR-type" evidence="4">
    <location>
        <begin position="140"/>
        <end position="205"/>
    </location>
</feature>